<dbReference type="Pfam" id="PF00005">
    <property type="entry name" value="ABC_tran"/>
    <property type="match status" value="1"/>
</dbReference>
<keyword evidence="6" id="KW-0029">Amino-acid transport</keyword>
<dbReference type="SUPFAM" id="SSF55021">
    <property type="entry name" value="ACT-like"/>
    <property type="match status" value="1"/>
</dbReference>
<keyword evidence="3" id="KW-0547">Nucleotide-binding</keyword>
<protein>
    <submittedName>
        <fullName evidence="9">D-methionine transport system ATP-binding protein</fullName>
    </submittedName>
</protein>
<evidence type="ECO:0000256" key="4">
    <source>
        <dbReference type="ARBA" id="ARBA00022840"/>
    </source>
</evidence>
<dbReference type="GO" id="GO:0005524">
    <property type="term" value="F:ATP binding"/>
    <property type="evidence" value="ECO:0007669"/>
    <property type="project" value="UniProtKB-KW"/>
</dbReference>
<dbReference type="CDD" id="cd03258">
    <property type="entry name" value="ABC_MetN_methionine_transporter"/>
    <property type="match status" value="1"/>
</dbReference>
<evidence type="ECO:0000256" key="2">
    <source>
        <dbReference type="ARBA" id="ARBA00022475"/>
    </source>
</evidence>
<name>A0ABS2T0I1_9BACI</name>
<evidence type="ECO:0000256" key="1">
    <source>
        <dbReference type="ARBA" id="ARBA00022448"/>
    </source>
</evidence>
<dbReference type="InterPro" id="IPR017871">
    <property type="entry name" value="ABC_transporter-like_CS"/>
</dbReference>
<keyword evidence="5" id="KW-1278">Translocase</keyword>
<dbReference type="InterPro" id="IPR041701">
    <property type="entry name" value="MetN_ABC"/>
</dbReference>
<dbReference type="SMART" id="SM00382">
    <property type="entry name" value="AAA"/>
    <property type="match status" value="1"/>
</dbReference>
<comment type="caution">
    <text evidence="9">The sequence shown here is derived from an EMBL/GenBank/DDBJ whole genome shotgun (WGS) entry which is preliminary data.</text>
</comment>
<keyword evidence="1" id="KW-0813">Transport</keyword>
<organism evidence="9 10">
    <name type="scientific">Shouchella xiaoxiensis</name>
    <dbReference type="NCBI Taxonomy" id="766895"/>
    <lineage>
        <taxon>Bacteria</taxon>
        <taxon>Bacillati</taxon>
        <taxon>Bacillota</taxon>
        <taxon>Bacilli</taxon>
        <taxon>Bacillales</taxon>
        <taxon>Bacillaceae</taxon>
        <taxon>Shouchella</taxon>
    </lineage>
</organism>
<evidence type="ECO:0000256" key="5">
    <source>
        <dbReference type="ARBA" id="ARBA00022967"/>
    </source>
</evidence>
<dbReference type="PANTHER" id="PTHR43166">
    <property type="entry name" value="AMINO ACID IMPORT ATP-BINDING PROTEIN"/>
    <property type="match status" value="1"/>
</dbReference>
<sequence>MKPGNRKLMLEGAKSCKARALRDEMIEDTSLSVIRQKGFFDWRKHSVITLKGISKTYKTKNTTVKAVDQVNLTIAEGQIYGVIGYSGAGKSTLIRLLNVLEKPTTGTVVVDGTELTNLPKKELRKERQKIGMIFQHFNLLWSRTVRENISFPLEVAKLPAQDRKKRVEELIDLVGLRGREDNYPSQLSGGQKQRVGIARALANNPKVLLCDEATSALDPKTTNSILDLLIDINQKLNLTIVLITHEMHVIQKVCHEVAVMDNGQIVEQGAVHEVFRRPEKSMTKEFVKQLSQSNDEEPLWDEIKVNEGEKLVSLTFVGNPAEESLVTDVIRRFPIDISILHGNIAKLQQGSYGKLYFRLAGSDFHIEQTLDYIRSKEVEVEVIEHA</sequence>
<keyword evidence="10" id="KW-1185">Reference proteome</keyword>
<reference evidence="9" key="1">
    <citation type="submission" date="2021-01" db="EMBL/GenBank/DDBJ databases">
        <title>Genomic Encyclopedia of Type Strains, Phase IV (KMG-IV): sequencing the most valuable type-strain genomes for metagenomic binning, comparative biology and taxonomic classification.</title>
        <authorList>
            <person name="Goeker M."/>
        </authorList>
    </citation>
    <scope>NUCLEOTIDE SEQUENCE</scope>
    <source>
        <strain evidence="9">DSM 21943</strain>
    </source>
</reference>
<dbReference type="InterPro" id="IPR003439">
    <property type="entry name" value="ABC_transporter-like_ATP-bd"/>
</dbReference>
<accession>A0ABS2T0I1</accession>
<dbReference type="EMBL" id="JAFBCV010000014">
    <property type="protein sequence ID" value="MBM7840525.1"/>
    <property type="molecule type" value="Genomic_DNA"/>
</dbReference>
<keyword evidence="4 9" id="KW-0067">ATP-binding</keyword>
<dbReference type="PROSITE" id="PS50893">
    <property type="entry name" value="ABC_TRANSPORTER_2"/>
    <property type="match status" value="1"/>
</dbReference>
<dbReference type="PROSITE" id="PS00211">
    <property type="entry name" value="ABC_TRANSPORTER_1"/>
    <property type="match status" value="1"/>
</dbReference>
<evidence type="ECO:0000256" key="7">
    <source>
        <dbReference type="ARBA" id="ARBA00023136"/>
    </source>
</evidence>
<dbReference type="Gene3D" id="3.30.70.260">
    <property type="match status" value="1"/>
</dbReference>
<dbReference type="PANTHER" id="PTHR43166:SF36">
    <property type="entry name" value="METHIONINE IMPORT ATP-BINDING PROTEIN METN 2"/>
    <property type="match status" value="1"/>
</dbReference>
<dbReference type="InterPro" id="IPR045865">
    <property type="entry name" value="ACT-like_dom_sf"/>
</dbReference>
<dbReference type="Gene3D" id="3.40.50.300">
    <property type="entry name" value="P-loop containing nucleotide triphosphate hydrolases"/>
    <property type="match status" value="1"/>
</dbReference>
<evidence type="ECO:0000256" key="6">
    <source>
        <dbReference type="ARBA" id="ARBA00022970"/>
    </source>
</evidence>
<evidence type="ECO:0000313" key="9">
    <source>
        <dbReference type="EMBL" id="MBM7840525.1"/>
    </source>
</evidence>
<evidence type="ECO:0000256" key="3">
    <source>
        <dbReference type="ARBA" id="ARBA00022741"/>
    </source>
</evidence>
<dbReference type="SMART" id="SM00930">
    <property type="entry name" value="NIL"/>
    <property type="match status" value="1"/>
</dbReference>
<dbReference type="Pfam" id="PF09383">
    <property type="entry name" value="NIL"/>
    <property type="match status" value="1"/>
</dbReference>
<gene>
    <name evidence="9" type="ORF">JOC54_003817</name>
</gene>
<dbReference type="SUPFAM" id="SSF52540">
    <property type="entry name" value="P-loop containing nucleoside triphosphate hydrolases"/>
    <property type="match status" value="1"/>
</dbReference>
<keyword evidence="7" id="KW-0472">Membrane</keyword>
<dbReference type="InterPro" id="IPR027417">
    <property type="entry name" value="P-loop_NTPase"/>
</dbReference>
<evidence type="ECO:0000313" key="10">
    <source>
        <dbReference type="Proteomes" id="UP001179280"/>
    </source>
</evidence>
<feature type="domain" description="ABC transporter" evidence="8">
    <location>
        <begin position="48"/>
        <end position="287"/>
    </location>
</feature>
<dbReference type="Proteomes" id="UP001179280">
    <property type="component" value="Unassembled WGS sequence"/>
</dbReference>
<keyword evidence="2" id="KW-1003">Cell membrane</keyword>
<evidence type="ECO:0000259" key="8">
    <source>
        <dbReference type="PROSITE" id="PS50893"/>
    </source>
</evidence>
<dbReference type="InterPro" id="IPR018449">
    <property type="entry name" value="NIL_domain"/>
</dbReference>
<dbReference type="InterPro" id="IPR050086">
    <property type="entry name" value="MetN_ABC_transporter-like"/>
</dbReference>
<proteinExistence type="predicted"/>
<dbReference type="InterPro" id="IPR003593">
    <property type="entry name" value="AAA+_ATPase"/>
</dbReference>